<gene>
    <name evidence="6" type="ORF">LUCI_1403</name>
</gene>
<feature type="modified residue" description="N6-(pyridoxal phosphate)lysine" evidence="2 3">
    <location>
        <position position="38"/>
    </location>
</feature>
<sequence length="231" mass="25650">MSIAENILQIQTSIAAARERRRSSTGVCDNVKLVAVTKNQPLTAIEAALEAGISSIGENRVQEAKEKYAALEQKIEWHLIGHLQTNKVRQVVPFIDLIHSVDNEKLAAEIDRVASKYDKIQEVLIQVNVAGEETKYGIAPEGMISLAKSISLLKNMRLRGLMTIAPFFPDSEMTRPIFRTMYQLFSKLRAANLPNVQPDWLSMGMTQDYAVAIEEGANLVRVGTGIFGPRQ</sequence>
<dbReference type="EMBL" id="UPPP01000061">
    <property type="protein sequence ID" value="VBB06187.1"/>
    <property type="molecule type" value="Genomic_DNA"/>
</dbReference>
<dbReference type="Proteomes" id="UP000277811">
    <property type="component" value="Unassembled WGS sequence"/>
</dbReference>
<dbReference type="RefSeq" id="WP_122627132.1">
    <property type="nucleotide sequence ID" value="NZ_UPPP01000061.1"/>
</dbReference>
<dbReference type="InterPro" id="IPR029066">
    <property type="entry name" value="PLP-binding_barrel"/>
</dbReference>
<evidence type="ECO:0000256" key="3">
    <source>
        <dbReference type="PIRSR" id="PIRSR004848-1"/>
    </source>
</evidence>
<reference evidence="6 7" key="1">
    <citation type="submission" date="2018-06" db="EMBL/GenBank/DDBJ databases">
        <authorList>
            <person name="Strepis N."/>
        </authorList>
    </citation>
    <scope>NUCLEOTIDE SEQUENCE [LARGE SCALE GENOMIC DNA]</scope>
    <source>
        <strain evidence="6">LUCI</strain>
    </source>
</reference>
<keyword evidence="1 2" id="KW-0663">Pyridoxal phosphate</keyword>
<evidence type="ECO:0000256" key="1">
    <source>
        <dbReference type="ARBA" id="ARBA00022898"/>
    </source>
</evidence>
<feature type="domain" description="Alanine racemase N-terminal" evidence="5">
    <location>
        <begin position="28"/>
        <end position="230"/>
    </location>
</feature>
<dbReference type="PANTHER" id="PTHR10146">
    <property type="entry name" value="PROLINE SYNTHETASE CO-TRANSCRIBED BACTERIAL HOMOLOG PROTEIN"/>
    <property type="match status" value="1"/>
</dbReference>
<dbReference type="Gene3D" id="3.20.20.10">
    <property type="entry name" value="Alanine racemase"/>
    <property type="match status" value="1"/>
</dbReference>
<dbReference type="SUPFAM" id="SSF51419">
    <property type="entry name" value="PLP-binding barrel"/>
    <property type="match status" value="1"/>
</dbReference>
<name>A0A498R5S6_9FIRM</name>
<accession>A0A498R5S6</accession>
<evidence type="ECO:0000313" key="6">
    <source>
        <dbReference type="EMBL" id="VBB06187.1"/>
    </source>
</evidence>
<dbReference type="InterPro" id="IPR001608">
    <property type="entry name" value="Ala_racemase_N"/>
</dbReference>
<keyword evidence="7" id="KW-1185">Reference proteome</keyword>
<proteinExistence type="inferred from homology"/>
<evidence type="ECO:0000256" key="4">
    <source>
        <dbReference type="RuleBase" id="RU004514"/>
    </source>
</evidence>
<protein>
    <recommendedName>
        <fullName evidence="2">Pyridoxal phosphate homeostasis protein</fullName>
        <shortName evidence="2">PLP homeostasis protein</shortName>
    </recommendedName>
</protein>
<comment type="similarity">
    <text evidence="2 4">Belongs to the pyridoxal phosphate-binding protein YggS/PROSC family.</text>
</comment>
<dbReference type="OrthoDB" id="9804072at2"/>
<dbReference type="CDD" id="cd00635">
    <property type="entry name" value="PLPDE_III_YBL036c_like"/>
    <property type="match status" value="1"/>
</dbReference>
<dbReference type="PANTHER" id="PTHR10146:SF14">
    <property type="entry name" value="PYRIDOXAL PHOSPHATE HOMEOSTASIS PROTEIN"/>
    <property type="match status" value="1"/>
</dbReference>
<dbReference type="FunFam" id="3.20.20.10:FF:000018">
    <property type="entry name" value="Pyridoxal phosphate homeostasis protein"/>
    <property type="match status" value="1"/>
</dbReference>
<evidence type="ECO:0000259" key="5">
    <source>
        <dbReference type="Pfam" id="PF01168"/>
    </source>
</evidence>
<comment type="cofactor">
    <cofactor evidence="3">
        <name>pyridoxal 5'-phosphate</name>
        <dbReference type="ChEBI" id="CHEBI:597326"/>
    </cofactor>
</comment>
<organism evidence="6 7">
    <name type="scientific">Lucifera butyrica</name>
    <dbReference type="NCBI Taxonomy" id="1351585"/>
    <lineage>
        <taxon>Bacteria</taxon>
        <taxon>Bacillati</taxon>
        <taxon>Bacillota</taxon>
        <taxon>Negativicutes</taxon>
        <taxon>Veillonellales</taxon>
        <taxon>Veillonellaceae</taxon>
        <taxon>Lucifera</taxon>
    </lineage>
</organism>
<dbReference type="NCBIfam" id="TIGR00044">
    <property type="entry name" value="YggS family pyridoxal phosphate-dependent enzyme"/>
    <property type="match status" value="1"/>
</dbReference>
<dbReference type="Pfam" id="PF01168">
    <property type="entry name" value="Ala_racemase_N"/>
    <property type="match status" value="1"/>
</dbReference>
<dbReference type="InterPro" id="IPR011078">
    <property type="entry name" value="PyrdxlP_homeostasis"/>
</dbReference>
<comment type="function">
    <text evidence="2">Pyridoxal 5'-phosphate (PLP)-binding protein, which is involved in PLP homeostasis.</text>
</comment>
<dbReference type="HAMAP" id="MF_02087">
    <property type="entry name" value="PLP_homeostasis"/>
    <property type="match status" value="1"/>
</dbReference>
<dbReference type="PIRSF" id="PIRSF004848">
    <property type="entry name" value="YBL036c_PLPDEIII"/>
    <property type="match status" value="1"/>
</dbReference>
<evidence type="ECO:0000313" key="7">
    <source>
        <dbReference type="Proteomes" id="UP000277811"/>
    </source>
</evidence>
<evidence type="ECO:0000256" key="2">
    <source>
        <dbReference type="HAMAP-Rule" id="MF_02087"/>
    </source>
</evidence>
<dbReference type="GO" id="GO:0030170">
    <property type="term" value="F:pyridoxal phosphate binding"/>
    <property type="evidence" value="ECO:0007669"/>
    <property type="project" value="UniProtKB-UniRule"/>
</dbReference>
<dbReference type="AlphaFoldDB" id="A0A498R5S6"/>